<comment type="caution">
    <text evidence="1">The sequence shown here is derived from an EMBL/GenBank/DDBJ whole genome shotgun (WGS) entry which is preliminary data.</text>
</comment>
<gene>
    <name evidence="1" type="ORF">I4Q42_10365</name>
</gene>
<organism evidence="1 2">
    <name type="scientific">Caulobacter hibisci</name>
    <dbReference type="NCBI Taxonomy" id="2035993"/>
    <lineage>
        <taxon>Bacteria</taxon>
        <taxon>Pseudomonadati</taxon>
        <taxon>Pseudomonadota</taxon>
        <taxon>Alphaproteobacteria</taxon>
        <taxon>Caulobacterales</taxon>
        <taxon>Caulobacteraceae</taxon>
        <taxon>Caulobacter</taxon>
    </lineage>
</organism>
<evidence type="ECO:0000313" key="2">
    <source>
        <dbReference type="Proteomes" id="UP000639859"/>
    </source>
</evidence>
<proteinExistence type="predicted"/>
<dbReference type="EMBL" id="JADWOX010000006">
    <property type="protein sequence ID" value="MBI1684072.1"/>
    <property type="molecule type" value="Genomic_DNA"/>
</dbReference>
<accession>A0ABS0SWQ4</accession>
<name>A0ABS0SWQ4_9CAUL</name>
<protein>
    <submittedName>
        <fullName evidence="1">Uncharacterized protein</fullName>
    </submittedName>
</protein>
<sequence length="83" mass="8513">MPTVISVAPEGPAWAVRCAALFDNVIIHKSGGRAEAAARGLAERLSQAGVDCLLEVRLRDGALAGRFVAPARSATMNALGQAA</sequence>
<evidence type="ECO:0000313" key="1">
    <source>
        <dbReference type="EMBL" id="MBI1684072.1"/>
    </source>
</evidence>
<reference evidence="1 2" key="1">
    <citation type="submission" date="2020-11" db="EMBL/GenBank/DDBJ databases">
        <title>genome sequence of strain KACC 18849.</title>
        <authorList>
            <person name="Gao J."/>
            <person name="Zhang X."/>
        </authorList>
    </citation>
    <scope>NUCLEOTIDE SEQUENCE [LARGE SCALE GENOMIC DNA]</scope>
    <source>
        <strain evidence="1 2">KACC 18849</strain>
    </source>
</reference>
<dbReference type="Proteomes" id="UP000639859">
    <property type="component" value="Unassembled WGS sequence"/>
</dbReference>
<dbReference type="RefSeq" id="WP_198576001.1">
    <property type="nucleotide sequence ID" value="NZ_JADWOX010000006.1"/>
</dbReference>
<keyword evidence="2" id="KW-1185">Reference proteome</keyword>